<comment type="caution">
    <text evidence="2">The sequence shown here is derived from an EMBL/GenBank/DDBJ whole genome shotgun (WGS) entry which is preliminary data.</text>
</comment>
<evidence type="ECO:0000313" key="3">
    <source>
        <dbReference type="Proteomes" id="UP001596112"/>
    </source>
</evidence>
<dbReference type="EC" id="1.-.-.-" evidence="2"/>
<keyword evidence="3" id="KW-1185">Reference proteome</keyword>
<proteinExistence type="predicted"/>
<evidence type="ECO:0000313" key="2">
    <source>
        <dbReference type="EMBL" id="MFC5813034.1"/>
    </source>
</evidence>
<organism evidence="2 3">
    <name type="scientific">Streptomyces heilongjiangensis</name>
    <dbReference type="NCBI Taxonomy" id="945052"/>
    <lineage>
        <taxon>Bacteria</taxon>
        <taxon>Bacillati</taxon>
        <taxon>Actinomycetota</taxon>
        <taxon>Actinomycetes</taxon>
        <taxon>Kitasatosporales</taxon>
        <taxon>Streptomycetaceae</taxon>
        <taxon>Streptomyces</taxon>
    </lineage>
</organism>
<dbReference type="SUPFAM" id="SSF51679">
    <property type="entry name" value="Bacterial luciferase-like"/>
    <property type="match status" value="1"/>
</dbReference>
<name>A0ABW1BJA2_9ACTN</name>
<feature type="domain" description="Luciferase-like" evidence="1">
    <location>
        <begin position="1"/>
        <end position="328"/>
    </location>
</feature>
<dbReference type="InterPro" id="IPR011251">
    <property type="entry name" value="Luciferase-like_dom"/>
</dbReference>
<dbReference type="Proteomes" id="UP001596112">
    <property type="component" value="Unassembled WGS sequence"/>
</dbReference>
<accession>A0ABW1BJA2</accession>
<dbReference type="Pfam" id="PF00296">
    <property type="entry name" value="Bac_luciferase"/>
    <property type="match status" value="1"/>
</dbReference>
<sequence length="366" mass="40436">MHFSAFLTTRSAGPGDDRAVTRALIDHAVDVERLGFDAVFLPDHHFTGYCPPAGDPMMFAAHLAARLPRLWFGFSVQTIPLHHPVRFAERLNLIDQLTDGKALIGIGSGTTPEEMIGLGVNYKDTADLSVSNLDIVQQLWAKQPSDEPVVFDNGHYKGAVVSRIVPAAYSERGPQLMSVAARPSSVERAAKLAQPAFILAFTPPVLDDGEPLTHLRRYFTAYREALEAAGHPQERVDFALEWTTHTYQHVHVAESDAQAEDEFQLLMEQYQGAIEREHEANLEAERLSGVQLRPPPNALNPGWQKTWCVWGSPETVAEHLAEVRDIGIGNVLGGFLGGPLTPERRQLGKRSLELFATEVMPKLSSR</sequence>
<dbReference type="RefSeq" id="WP_272172888.1">
    <property type="nucleotide sequence ID" value="NZ_JAQOSL010000070.1"/>
</dbReference>
<keyword evidence="2" id="KW-0560">Oxidoreductase</keyword>
<reference evidence="3" key="1">
    <citation type="journal article" date="2019" name="Int. J. Syst. Evol. Microbiol.">
        <title>The Global Catalogue of Microorganisms (GCM) 10K type strain sequencing project: providing services to taxonomists for standard genome sequencing and annotation.</title>
        <authorList>
            <consortium name="The Broad Institute Genomics Platform"/>
            <consortium name="The Broad Institute Genome Sequencing Center for Infectious Disease"/>
            <person name="Wu L."/>
            <person name="Ma J."/>
        </authorList>
    </citation>
    <scope>NUCLEOTIDE SEQUENCE [LARGE SCALE GENOMIC DNA]</scope>
    <source>
        <strain evidence="3">JCM 9918</strain>
    </source>
</reference>
<dbReference type="PANTHER" id="PTHR30137:SF6">
    <property type="entry name" value="LUCIFERASE-LIKE MONOOXYGENASE"/>
    <property type="match status" value="1"/>
</dbReference>
<dbReference type="InterPro" id="IPR036661">
    <property type="entry name" value="Luciferase-like_sf"/>
</dbReference>
<evidence type="ECO:0000259" key="1">
    <source>
        <dbReference type="Pfam" id="PF00296"/>
    </source>
</evidence>
<dbReference type="Gene3D" id="3.20.20.30">
    <property type="entry name" value="Luciferase-like domain"/>
    <property type="match status" value="1"/>
</dbReference>
<dbReference type="InterPro" id="IPR050766">
    <property type="entry name" value="Bact_Lucif_Oxidored"/>
</dbReference>
<dbReference type="GO" id="GO:0016491">
    <property type="term" value="F:oxidoreductase activity"/>
    <property type="evidence" value="ECO:0007669"/>
    <property type="project" value="UniProtKB-KW"/>
</dbReference>
<dbReference type="EMBL" id="JBHSNZ010000049">
    <property type="protein sequence ID" value="MFC5813034.1"/>
    <property type="molecule type" value="Genomic_DNA"/>
</dbReference>
<protein>
    <submittedName>
        <fullName evidence="2">LLM class flavin-dependent oxidoreductase</fullName>
        <ecNumber evidence="2">1.-.-.-</ecNumber>
    </submittedName>
</protein>
<dbReference type="PANTHER" id="PTHR30137">
    <property type="entry name" value="LUCIFERASE-LIKE MONOOXYGENASE"/>
    <property type="match status" value="1"/>
</dbReference>
<gene>
    <name evidence="2" type="ORF">ACFQGO_36940</name>
</gene>